<dbReference type="SUPFAM" id="SSF53335">
    <property type="entry name" value="S-adenosyl-L-methionine-dependent methyltransferases"/>
    <property type="match status" value="1"/>
</dbReference>
<dbReference type="InterPro" id="IPR029063">
    <property type="entry name" value="SAM-dependent_MTases_sf"/>
</dbReference>
<feature type="domain" description="Methyltransferase type 12" evidence="1">
    <location>
        <begin position="57"/>
        <end position="154"/>
    </location>
</feature>
<comment type="caution">
    <text evidence="2">The sequence shown here is derived from an EMBL/GenBank/DDBJ whole genome shotgun (WGS) entry which is preliminary data.</text>
</comment>
<keyword evidence="3" id="KW-1185">Reference proteome</keyword>
<proteinExistence type="predicted"/>
<dbReference type="Pfam" id="PF08242">
    <property type="entry name" value="Methyltransf_12"/>
    <property type="match status" value="1"/>
</dbReference>
<evidence type="ECO:0000259" key="1">
    <source>
        <dbReference type="Pfam" id="PF08242"/>
    </source>
</evidence>
<evidence type="ECO:0000313" key="3">
    <source>
        <dbReference type="Proteomes" id="UP000654947"/>
    </source>
</evidence>
<sequence length="220" mass="24195">MSSGPSTSATRWWNPRLVQRLYGPLVVHGTYRFLWRCHVRHVLGLYYSTVRDGDTVLEIGPGDGGHLDRIDRQDLAVHLLDAFPGSMSAAADRLARYKPTQHLANALEPLPLAEDSVDAVMLSMVVHCLPGQQIADKEAVFDGIAHVLRPGGRFAGATVLAEGVPHTRRSRAGLGLLNRQEVFSCYGDALPDLEKALEKRFDQVRVHTLGSVALWQVSGR</sequence>
<dbReference type="Gene3D" id="3.40.50.150">
    <property type="entry name" value="Vaccinia Virus protein VP39"/>
    <property type="match status" value="1"/>
</dbReference>
<dbReference type="RefSeq" id="WP_193518659.1">
    <property type="nucleotide sequence ID" value="NZ_BMXL01000040.1"/>
</dbReference>
<dbReference type="InterPro" id="IPR013217">
    <property type="entry name" value="Methyltransf_12"/>
</dbReference>
<dbReference type="Proteomes" id="UP000654947">
    <property type="component" value="Unassembled WGS sequence"/>
</dbReference>
<dbReference type="EMBL" id="BMXL01000040">
    <property type="protein sequence ID" value="GHD36621.1"/>
    <property type="molecule type" value="Genomic_DNA"/>
</dbReference>
<dbReference type="CDD" id="cd02440">
    <property type="entry name" value="AdoMet_MTases"/>
    <property type="match status" value="1"/>
</dbReference>
<organism evidence="2 3">
    <name type="scientific">Nocardiopsis kunsanensis</name>
    <dbReference type="NCBI Taxonomy" id="141693"/>
    <lineage>
        <taxon>Bacteria</taxon>
        <taxon>Bacillati</taxon>
        <taxon>Actinomycetota</taxon>
        <taxon>Actinomycetes</taxon>
        <taxon>Streptosporangiales</taxon>
        <taxon>Nocardiopsidaceae</taxon>
        <taxon>Nocardiopsis</taxon>
    </lineage>
</organism>
<name>A0A918XLT2_9ACTN</name>
<evidence type="ECO:0000313" key="2">
    <source>
        <dbReference type="EMBL" id="GHD36621.1"/>
    </source>
</evidence>
<protein>
    <recommendedName>
        <fullName evidence="1">Methyltransferase type 12 domain-containing protein</fullName>
    </recommendedName>
</protein>
<accession>A0A918XLT2</accession>
<reference evidence="2 3" key="1">
    <citation type="journal article" date="2014" name="Int. J. Syst. Evol. Microbiol.">
        <title>Complete genome sequence of Corynebacterium casei LMG S-19264T (=DSM 44701T), isolated from a smear-ripened cheese.</title>
        <authorList>
            <consortium name="US DOE Joint Genome Institute (JGI-PGF)"/>
            <person name="Walter F."/>
            <person name="Albersmeier A."/>
            <person name="Kalinowski J."/>
            <person name="Ruckert C."/>
        </authorList>
    </citation>
    <scope>NUCLEOTIDE SEQUENCE [LARGE SCALE GENOMIC DNA]</scope>
    <source>
        <strain evidence="2 3">KCTC 19473</strain>
    </source>
</reference>
<dbReference type="AlphaFoldDB" id="A0A918XLT2"/>
<gene>
    <name evidence="2" type="ORF">GCM10007147_44100</name>
</gene>